<evidence type="ECO:0000313" key="2">
    <source>
        <dbReference type="Proteomes" id="UP000249239"/>
    </source>
</evidence>
<reference evidence="1 2" key="1">
    <citation type="submission" date="2018-06" db="EMBL/GenBank/DDBJ databases">
        <title>Genomic Encyclopedia of Archaeal and Bacterial Type Strains, Phase II (KMG-II): from individual species to whole genera.</title>
        <authorList>
            <person name="Goeker M."/>
        </authorList>
    </citation>
    <scope>NUCLEOTIDE SEQUENCE [LARGE SCALE GENOMIC DNA]</scope>
    <source>
        <strain evidence="1 2">DSM 6779</strain>
    </source>
</reference>
<proteinExistence type="predicted"/>
<comment type="caution">
    <text evidence="1">The sequence shown here is derived from an EMBL/GenBank/DDBJ whole genome shotgun (WGS) entry which is preliminary data.</text>
</comment>
<dbReference type="Proteomes" id="UP000249239">
    <property type="component" value="Unassembled WGS sequence"/>
</dbReference>
<dbReference type="AlphaFoldDB" id="A0A2W7Q8S8"/>
<sequence>MKKLIVKISWSGDNYVAATGEAGGAVFATSKTFEGAKKAFADALQFHLEGDEGDAPQWLVSGGYETEYQLEISAILHNLDGVVTRSAISRVTGINVKQIGHYAMGIRNPRPEQRKKIIEGIHRLGRELSSV</sequence>
<organism evidence="1 2">
    <name type="scientific">Breznakibacter xylanolyticus</name>
    <dbReference type="NCBI Taxonomy" id="990"/>
    <lineage>
        <taxon>Bacteria</taxon>
        <taxon>Pseudomonadati</taxon>
        <taxon>Bacteroidota</taxon>
        <taxon>Bacteroidia</taxon>
        <taxon>Marinilabiliales</taxon>
        <taxon>Marinilabiliaceae</taxon>
        <taxon>Breznakibacter</taxon>
    </lineage>
</organism>
<keyword evidence="2" id="KW-1185">Reference proteome</keyword>
<evidence type="ECO:0000313" key="1">
    <source>
        <dbReference type="EMBL" id="PZX18099.1"/>
    </source>
</evidence>
<name>A0A2W7Q8S8_9BACT</name>
<dbReference type="EMBL" id="QKZK01000007">
    <property type="protein sequence ID" value="PZX18099.1"/>
    <property type="molecule type" value="Genomic_DNA"/>
</dbReference>
<dbReference type="OrthoDB" id="965427at2"/>
<protein>
    <submittedName>
        <fullName evidence="1">Uncharacterized protein</fullName>
    </submittedName>
</protein>
<gene>
    <name evidence="1" type="ORF">LX69_01136</name>
</gene>
<accession>A0A2W7Q8S8</accession>
<dbReference type="RefSeq" id="WP_111444841.1">
    <property type="nucleotide sequence ID" value="NZ_QKZK01000007.1"/>
</dbReference>